<dbReference type="SUPFAM" id="SSF52788">
    <property type="entry name" value="Phosphotyrosine protein phosphatases I"/>
    <property type="match status" value="1"/>
</dbReference>
<dbReference type="AlphaFoldDB" id="A0A5C4LSD5"/>
<dbReference type="Gene3D" id="3.40.50.2300">
    <property type="match status" value="1"/>
</dbReference>
<dbReference type="EMBL" id="VDFW01000030">
    <property type="protein sequence ID" value="TNC21881.1"/>
    <property type="molecule type" value="Genomic_DNA"/>
</dbReference>
<name>A0A5C4LSD5_9PSEU</name>
<dbReference type="PRINTS" id="PR00719">
    <property type="entry name" value="LMWPTPASE"/>
</dbReference>
<dbReference type="RefSeq" id="WP_139099551.1">
    <property type="nucleotide sequence ID" value="NZ_VDFW01000030.1"/>
</dbReference>
<sequence>MSAARRDGFGILFVCTGNVCRSAIAEILTRRLLRDRLGAVAADFSVASAGTESIAGAKMDSRSAAILARYGLGGAAAGFRARRLDTAMVCAADLVLTAEREHRRAVVTLEPSALRKAFCLREWGRLLGGIAERDLPGDCVARARVSVELAVQQRGSVPYTPAEADAIPDPVRYPPHRHRASIDLIAAEVRNFAEFLQR</sequence>
<dbReference type="InterPro" id="IPR050438">
    <property type="entry name" value="LMW_PTPase"/>
</dbReference>
<proteinExistence type="inferred from homology"/>
<feature type="active site" description="Nucleophile" evidence="4">
    <location>
        <position position="15"/>
    </location>
</feature>
<dbReference type="InterPro" id="IPR036196">
    <property type="entry name" value="Ptyr_pPase_sf"/>
</dbReference>
<organism evidence="6 7">
    <name type="scientific">Amycolatopsis alkalitolerans</name>
    <dbReference type="NCBI Taxonomy" id="2547244"/>
    <lineage>
        <taxon>Bacteria</taxon>
        <taxon>Bacillati</taxon>
        <taxon>Actinomycetota</taxon>
        <taxon>Actinomycetes</taxon>
        <taxon>Pseudonocardiales</taxon>
        <taxon>Pseudonocardiaceae</taxon>
        <taxon>Amycolatopsis</taxon>
    </lineage>
</organism>
<dbReference type="InterPro" id="IPR017867">
    <property type="entry name" value="Tyr_phospatase_low_mol_wt"/>
</dbReference>
<keyword evidence="2" id="KW-0378">Hydrolase</keyword>
<comment type="similarity">
    <text evidence="1">Belongs to the low molecular weight phosphotyrosine protein phosphatase family.</text>
</comment>
<dbReference type="PANTHER" id="PTHR11717">
    <property type="entry name" value="LOW MOLECULAR WEIGHT PROTEIN TYROSINE PHOSPHATASE"/>
    <property type="match status" value="1"/>
</dbReference>
<feature type="domain" description="Phosphotyrosine protein phosphatase I" evidence="5">
    <location>
        <begin position="9"/>
        <end position="195"/>
    </location>
</feature>
<dbReference type="OrthoDB" id="9784339at2"/>
<gene>
    <name evidence="6" type="ORF">FG385_26710</name>
</gene>
<evidence type="ECO:0000313" key="7">
    <source>
        <dbReference type="Proteomes" id="UP000305546"/>
    </source>
</evidence>
<dbReference type="Pfam" id="PF01451">
    <property type="entry name" value="LMWPc"/>
    <property type="match status" value="1"/>
</dbReference>
<keyword evidence="7" id="KW-1185">Reference proteome</keyword>
<dbReference type="SMART" id="SM00226">
    <property type="entry name" value="LMWPc"/>
    <property type="match status" value="1"/>
</dbReference>
<evidence type="ECO:0000256" key="2">
    <source>
        <dbReference type="ARBA" id="ARBA00022801"/>
    </source>
</evidence>
<accession>A0A5C4LSD5</accession>
<evidence type="ECO:0000259" key="5">
    <source>
        <dbReference type="SMART" id="SM00226"/>
    </source>
</evidence>
<protein>
    <submittedName>
        <fullName evidence="6">Protein-tyrosine-phosphatase</fullName>
    </submittedName>
</protein>
<reference evidence="6 7" key="1">
    <citation type="submission" date="2019-06" db="EMBL/GenBank/DDBJ databases">
        <title>Amycolatopsis alkalitolerans sp. nov., isolated from Gastrodia elata Blume.</title>
        <authorList>
            <person name="Narsing Rao M.P."/>
            <person name="Li W.J."/>
        </authorList>
    </citation>
    <scope>NUCLEOTIDE SEQUENCE [LARGE SCALE GENOMIC DNA]</scope>
    <source>
        <strain evidence="6 7">SYSUP0005</strain>
    </source>
</reference>
<evidence type="ECO:0000256" key="1">
    <source>
        <dbReference type="ARBA" id="ARBA00011063"/>
    </source>
</evidence>
<dbReference type="GO" id="GO:0004725">
    <property type="term" value="F:protein tyrosine phosphatase activity"/>
    <property type="evidence" value="ECO:0007669"/>
    <property type="project" value="InterPro"/>
</dbReference>
<feature type="active site" evidence="4">
    <location>
        <position position="21"/>
    </location>
</feature>
<evidence type="ECO:0000256" key="4">
    <source>
        <dbReference type="PIRSR" id="PIRSR617867-1"/>
    </source>
</evidence>
<evidence type="ECO:0000256" key="3">
    <source>
        <dbReference type="ARBA" id="ARBA00022912"/>
    </source>
</evidence>
<dbReference type="PANTHER" id="PTHR11717:SF31">
    <property type="entry name" value="LOW MOLECULAR WEIGHT PROTEIN-TYROSINE-PHOSPHATASE ETP-RELATED"/>
    <property type="match status" value="1"/>
</dbReference>
<keyword evidence="3" id="KW-0904">Protein phosphatase</keyword>
<comment type="caution">
    <text evidence="6">The sequence shown here is derived from an EMBL/GenBank/DDBJ whole genome shotgun (WGS) entry which is preliminary data.</text>
</comment>
<evidence type="ECO:0000313" key="6">
    <source>
        <dbReference type="EMBL" id="TNC21881.1"/>
    </source>
</evidence>
<dbReference type="Proteomes" id="UP000305546">
    <property type="component" value="Unassembled WGS sequence"/>
</dbReference>
<dbReference type="InterPro" id="IPR023485">
    <property type="entry name" value="Ptyr_pPase"/>
</dbReference>